<dbReference type="PROSITE" id="PS50835">
    <property type="entry name" value="IG_LIKE"/>
    <property type="match status" value="1"/>
</dbReference>
<keyword evidence="13" id="KW-0393">Immunoglobulin domain</keyword>
<keyword evidence="7" id="KW-0130">Cell adhesion</keyword>
<keyword evidence="8" id="KW-0581">Phagocytosis</keyword>
<dbReference type="PANTHER" id="PTHR13771:SF17">
    <property type="entry name" value="INTERCELLULAR ADHESION MOLECULE 3"/>
    <property type="match status" value="1"/>
</dbReference>
<dbReference type="FunFam" id="2.60.40.10:FF:000459">
    <property type="entry name" value="Intercellular adhesion molecule 1"/>
    <property type="match status" value="1"/>
</dbReference>
<keyword evidence="4 17" id="KW-0812">Transmembrane</keyword>
<dbReference type="InterPro" id="IPR013768">
    <property type="entry name" value="ICAM_N"/>
</dbReference>
<dbReference type="InterPro" id="IPR003599">
    <property type="entry name" value="Ig_sub"/>
</dbReference>
<dbReference type="InterPro" id="IPR013783">
    <property type="entry name" value="Ig-like_fold"/>
</dbReference>
<feature type="domain" description="Ig-like" evidence="18">
    <location>
        <begin position="428"/>
        <end position="502"/>
    </location>
</feature>
<comment type="subcellular location">
    <subcellularLocation>
        <location evidence="1">Membrane</location>
        <topology evidence="1">Single-pass type I membrane protein</topology>
    </subcellularLocation>
</comment>
<keyword evidence="19" id="KW-1185">Reference proteome</keyword>
<dbReference type="SUPFAM" id="SSF48726">
    <property type="entry name" value="Immunoglobulin"/>
    <property type="match status" value="5"/>
</dbReference>
<dbReference type="OrthoDB" id="6250964at2759"/>
<name>A0A8U0V4V7_MUSPF</name>
<accession>A0A8U0V4V7</accession>
<dbReference type="FunFam" id="2.60.40.10:FF:002232">
    <property type="entry name" value="Intercellular adhesion molecule 3"/>
    <property type="match status" value="1"/>
</dbReference>
<dbReference type="SMART" id="SM00409">
    <property type="entry name" value="IG"/>
    <property type="match status" value="2"/>
</dbReference>
<dbReference type="InterPro" id="IPR007110">
    <property type="entry name" value="Ig-like_dom"/>
</dbReference>
<dbReference type="FunFam" id="2.60.40.10:FF:000338">
    <property type="entry name" value="intercellular adhesion molecule 5"/>
    <property type="match status" value="1"/>
</dbReference>
<evidence type="ECO:0000256" key="17">
    <source>
        <dbReference type="SAM" id="Phobius"/>
    </source>
</evidence>
<evidence type="ECO:0000256" key="15">
    <source>
        <dbReference type="ARBA" id="ARBA00063734"/>
    </source>
</evidence>
<keyword evidence="6" id="KW-0677">Repeat</keyword>
<dbReference type="PANTHER" id="PTHR13771">
    <property type="entry name" value="INTERCELLULAR ADHESION MOLECULE"/>
    <property type="match status" value="1"/>
</dbReference>
<comment type="similarity">
    <text evidence="2">Belongs to the immunoglobulin superfamily. ICAM family.</text>
</comment>
<keyword evidence="3" id="KW-0597">Phosphoprotein</keyword>
<dbReference type="InterPro" id="IPR047012">
    <property type="entry name" value="ICAM_VCAM"/>
</dbReference>
<evidence type="ECO:0000256" key="16">
    <source>
        <dbReference type="ARBA" id="ARBA00069855"/>
    </source>
</evidence>
<dbReference type="GO" id="GO:0005886">
    <property type="term" value="C:plasma membrane"/>
    <property type="evidence" value="ECO:0007669"/>
    <property type="project" value="TreeGrafter"/>
</dbReference>
<proteinExistence type="inferred from homology"/>
<dbReference type="InterPro" id="IPR036179">
    <property type="entry name" value="Ig-like_dom_sf"/>
</dbReference>
<dbReference type="FunFam" id="2.60.40.10:FF:000648">
    <property type="entry name" value="Intercellular adhesion molecule 1"/>
    <property type="match status" value="1"/>
</dbReference>
<organism evidence="19 20">
    <name type="scientific">Mustela putorius furo</name>
    <name type="common">European domestic ferret</name>
    <name type="synonym">Mustela furo</name>
    <dbReference type="NCBI Taxonomy" id="9669"/>
    <lineage>
        <taxon>Eukaryota</taxon>
        <taxon>Metazoa</taxon>
        <taxon>Chordata</taxon>
        <taxon>Craniata</taxon>
        <taxon>Vertebrata</taxon>
        <taxon>Euteleostomi</taxon>
        <taxon>Mammalia</taxon>
        <taxon>Eutheria</taxon>
        <taxon>Laurasiatheria</taxon>
        <taxon>Carnivora</taxon>
        <taxon>Caniformia</taxon>
        <taxon>Musteloidea</taxon>
        <taxon>Mustelidae</taxon>
        <taxon>Mustelinae</taxon>
        <taxon>Mustela</taxon>
    </lineage>
</organism>
<evidence type="ECO:0000256" key="14">
    <source>
        <dbReference type="ARBA" id="ARBA00059474"/>
    </source>
</evidence>
<comment type="subunit">
    <text evidence="15">Interacts with moesin/MSN.</text>
</comment>
<sequence length="572" mass="62003">MLAALEDLNKVPLWSSDRRHETRLATMVLPGLLPRACGTPLISLLLVCCLLPPGAPGQQFPLKVEVQSPVVPAGGSFLVNCSTDCPNPNLITLETSLSKEPVGNGPGWAAFQLFNLTGDTQVLCSGFCNGVQMIGFLIITEYRFPERVELLPLPRWQPVGENLTLRCQVAGGAPRRNLTVVLLRGEEELSRQPAVGEPAEVTVTVLAGRDDHLANFSCRTELDLRPGGLELFQNSSAPRQLQTFALPATTPHLTVRRFLEVGTTWSVNCTLDGLFPASEVQVHLALGNQTLNSTVESHENTITATATATASIEQEGAQEIVCNMTLANVSWEARENITIYSFQGPILNLSEPSAPEGTAVTVTCLAGPRVQVTLDGIPAPAPGQPVQFQLNATETEDRRIFFCSATLRVDGEILHRNSSVQLRVLYGPKIDQAKCPQRLTWKDRTTHVLQCQARGNPDPTLHCFQEGSRLKVPIGIPFLVRLNHNGTYSCKAASSRGTHTITVVMNVLDRNARAVSIVLGMSAVLGVVTICAALLYVFRVHRHGGIYHVNQGSTSFPLTSRQPEESVGEDPS</sequence>
<dbReference type="Pfam" id="PF03921">
    <property type="entry name" value="ICAM_N"/>
    <property type="match status" value="1"/>
</dbReference>
<evidence type="ECO:0000256" key="6">
    <source>
        <dbReference type="ARBA" id="ARBA00022737"/>
    </source>
</evidence>
<dbReference type="CTD" id="3385"/>
<keyword evidence="5" id="KW-0732">Signal</keyword>
<evidence type="ECO:0000256" key="8">
    <source>
        <dbReference type="ARBA" id="ARBA00022907"/>
    </source>
</evidence>
<evidence type="ECO:0000256" key="5">
    <source>
        <dbReference type="ARBA" id="ARBA00022729"/>
    </source>
</evidence>
<dbReference type="PRINTS" id="PR01472">
    <property type="entry name" value="ICAMVCAM1"/>
</dbReference>
<evidence type="ECO:0000313" key="19">
    <source>
        <dbReference type="Proteomes" id="UP000000715"/>
    </source>
</evidence>
<dbReference type="Pfam" id="PF21146">
    <property type="entry name" value="ICAM1_3_5_D2"/>
    <property type="match status" value="1"/>
</dbReference>
<evidence type="ECO:0000256" key="2">
    <source>
        <dbReference type="ARBA" id="ARBA00005925"/>
    </source>
</evidence>
<keyword evidence="12" id="KW-0325">Glycoprotein</keyword>
<evidence type="ECO:0000256" key="12">
    <source>
        <dbReference type="ARBA" id="ARBA00023180"/>
    </source>
</evidence>
<reference evidence="20" key="1">
    <citation type="submission" date="2025-08" db="UniProtKB">
        <authorList>
            <consortium name="RefSeq"/>
        </authorList>
    </citation>
    <scope>IDENTIFICATION</scope>
    <source>
        <tissue evidence="20">Brain</tissue>
    </source>
</reference>
<dbReference type="AlphaFoldDB" id="A0A8U0V4V7"/>
<dbReference type="RefSeq" id="XP_044940129.1">
    <property type="nucleotide sequence ID" value="XM_045084194.1"/>
</dbReference>
<dbReference type="Gene3D" id="2.60.40.10">
    <property type="entry name" value="Immunoglobulins"/>
    <property type="match status" value="5"/>
</dbReference>
<evidence type="ECO:0000256" key="9">
    <source>
        <dbReference type="ARBA" id="ARBA00022989"/>
    </source>
</evidence>
<evidence type="ECO:0000256" key="3">
    <source>
        <dbReference type="ARBA" id="ARBA00022553"/>
    </source>
</evidence>
<evidence type="ECO:0000256" key="13">
    <source>
        <dbReference type="ARBA" id="ARBA00023319"/>
    </source>
</evidence>
<dbReference type="GeneID" id="101682076"/>
<comment type="function">
    <text evidence="14">ICAM proteins are ligands for the leukocyte adhesion protein LFA-1 (integrin alpha-L/beta-2). ICAM3 is also a ligand for integrin alpha-D/beta-2. In association with integrin alpha-L/beta-2, contributes to apoptotic neutrophil phagocytosis by macrophages.</text>
</comment>
<protein>
    <recommendedName>
        <fullName evidence="16">Intercellular adhesion molecule 3</fullName>
    </recommendedName>
</protein>
<evidence type="ECO:0000256" key="7">
    <source>
        <dbReference type="ARBA" id="ARBA00022889"/>
    </source>
</evidence>
<dbReference type="InterPro" id="IPR003988">
    <property type="entry name" value="ICAM"/>
</dbReference>
<feature type="transmembrane region" description="Helical" evidence="17">
    <location>
        <begin position="514"/>
        <end position="538"/>
    </location>
</feature>
<keyword evidence="10 17" id="KW-0472">Membrane</keyword>
<dbReference type="Proteomes" id="UP000000715">
    <property type="component" value="Unplaced"/>
</dbReference>
<gene>
    <name evidence="20" type="primary">ICAM3</name>
</gene>
<dbReference type="GO" id="GO:0098609">
    <property type="term" value="P:cell-cell adhesion"/>
    <property type="evidence" value="ECO:0007669"/>
    <property type="project" value="InterPro"/>
</dbReference>
<dbReference type="FunFam" id="2.60.40.10:FF:000194">
    <property type="entry name" value="Intercellular adhesion molecule 1"/>
    <property type="match status" value="1"/>
</dbReference>
<dbReference type="InterPro" id="IPR003987">
    <property type="entry name" value="ICAM_VCAM_N"/>
</dbReference>
<keyword evidence="11" id="KW-1015">Disulfide bond</keyword>
<evidence type="ECO:0000259" key="18">
    <source>
        <dbReference type="PROSITE" id="PS50835"/>
    </source>
</evidence>
<keyword evidence="9 17" id="KW-1133">Transmembrane helix</keyword>
<dbReference type="GO" id="GO:0005178">
    <property type="term" value="F:integrin binding"/>
    <property type="evidence" value="ECO:0007669"/>
    <property type="project" value="InterPro"/>
</dbReference>
<dbReference type="GO" id="GO:0006909">
    <property type="term" value="P:phagocytosis"/>
    <property type="evidence" value="ECO:0007669"/>
    <property type="project" value="UniProtKB-KW"/>
</dbReference>
<evidence type="ECO:0000256" key="4">
    <source>
        <dbReference type="ARBA" id="ARBA00022692"/>
    </source>
</evidence>
<evidence type="ECO:0000256" key="1">
    <source>
        <dbReference type="ARBA" id="ARBA00004479"/>
    </source>
</evidence>
<dbReference type="PRINTS" id="PR01473">
    <property type="entry name" value="ICAM"/>
</dbReference>
<evidence type="ECO:0000313" key="20">
    <source>
        <dbReference type="RefSeq" id="XP_044940129.1"/>
    </source>
</evidence>
<dbReference type="InterPro" id="IPR048679">
    <property type="entry name" value="ICAM1_3_5_D2"/>
</dbReference>
<evidence type="ECO:0000256" key="11">
    <source>
        <dbReference type="ARBA" id="ARBA00023157"/>
    </source>
</evidence>
<evidence type="ECO:0000256" key="10">
    <source>
        <dbReference type="ARBA" id="ARBA00023136"/>
    </source>
</evidence>